<dbReference type="InterPro" id="IPR003646">
    <property type="entry name" value="SH3-like_bac-type"/>
</dbReference>
<keyword evidence="4" id="KW-1185">Reference proteome</keyword>
<dbReference type="EMBL" id="JBFXLQ010000003">
    <property type="protein sequence ID" value="KAL2871716.1"/>
    <property type="molecule type" value="Genomic_DNA"/>
</dbReference>
<name>A0ABR4M556_9EURO</name>
<evidence type="ECO:0000259" key="2">
    <source>
        <dbReference type="PROSITE" id="PS51781"/>
    </source>
</evidence>
<feature type="compositionally biased region" description="Acidic residues" evidence="1">
    <location>
        <begin position="96"/>
        <end position="106"/>
    </location>
</feature>
<evidence type="ECO:0000313" key="3">
    <source>
        <dbReference type="EMBL" id="KAL2871716.1"/>
    </source>
</evidence>
<dbReference type="RefSeq" id="XP_070890695.1">
    <property type="nucleotide sequence ID" value="XM_071030816.1"/>
</dbReference>
<dbReference type="Gene3D" id="2.30.30.40">
    <property type="entry name" value="SH3 Domains"/>
    <property type="match status" value="1"/>
</dbReference>
<protein>
    <recommendedName>
        <fullName evidence="2">SH3b domain-containing protein</fullName>
    </recommendedName>
</protein>
<evidence type="ECO:0000313" key="4">
    <source>
        <dbReference type="Proteomes" id="UP001610432"/>
    </source>
</evidence>
<sequence>MYLPAAALPVAANMLTARASYPISADSLNCRSGPGTSYDLVTSYSAGDSVEIACQTEGTAVYGYTIWDKTSDDCYVSDYYVETGSSDYVTDACEGGGDDGGDDGGDGETLPGLDSTQSAHAQAIIQQAKDQDVGHQGCLAGIATALVESNIYVYANEGVPESFNYPYDKVGSDYDSVGIFQQRAIYYPVDKAMDPAASAGMFFDKMVGIDGWESMDVGTLCQKVQVSAYPDRYAERVGEAEDICTAGGL</sequence>
<proteinExistence type="predicted"/>
<evidence type="ECO:0000256" key="1">
    <source>
        <dbReference type="SAM" id="MobiDB-lite"/>
    </source>
</evidence>
<feature type="domain" description="SH3b" evidence="2">
    <location>
        <begin position="18"/>
        <end position="85"/>
    </location>
</feature>
<dbReference type="GeneID" id="98145888"/>
<dbReference type="PROSITE" id="PS51781">
    <property type="entry name" value="SH3B"/>
    <property type="match status" value="1"/>
</dbReference>
<reference evidence="3 4" key="1">
    <citation type="submission" date="2024-07" db="EMBL/GenBank/DDBJ databases">
        <title>Section-level genome sequencing and comparative genomics of Aspergillus sections Usti and Cavernicolus.</title>
        <authorList>
            <consortium name="Lawrence Berkeley National Laboratory"/>
            <person name="Nybo J.L."/>
            <person name="Vesth T.C."/>
            <person name="Theobald S."/>
            <person name="Frisvad J.C."/>
            <person name="Larsen T.O."/>
            <person name="Kjaerboelling I."/>
            <person name="Rothschild-Mancinelli K."/>
            <person name="Lyhne E.K."/>
            <person name="Kogle M.E."/>
            <person name="Barry K."/>
            <person name="Clum A."/>
            <person name="Na H."/>
            <person name="Ledsgaard L."/>
            <person name="Lin J."/>
            <person name="Lipzen A."/>
            <person name="Kuo A."/>
            <person name="Riley R."/>
            <person name="Mondo S."/>
            <person name="Labutti K."/>
            <person name="Haridas S."/>
            <person name="Pangalinan J."/>
            <person name="Salamov A.A."/>
            <person name="Simmons B.A."/>
            <person name="Magnuson J.K."/>
            <person name="Chen J."/>
            <person name="Drula E."/>
            <person name="Henrissat B."/>
            <person name="Wiebenga A."/>
            <person name="Lubbers R.J."/>
            <person name="Gomes A.C."/>
            <person name="Macurrencykelacurrency M.R."/>
            <person name="Stajich J."/>
            <person name="Grigoriev I.V."/>
            <person name="Mortensen U.H."/>
            <person name="De Vries R.P."/>
            <person name="Baker S.E."/>
            <person name="Andersen M.R."/>
        </authorList>
    </citation>
    <scope>NUCLEOTIDE SEQUENCE [LARGE SCALE GENOMIC DNA]</scope>
    <source>
        <strain evidence="3 4">CBS 449.75</strain>
    </source>
</reference>
<dbReference type="Proteomes" id="UP001610432">
    <property type="component" value="Unassembled WGS sequence"/>
</dbReference>
<comment type="caution">
    <text evidence="3">The sequence shown here is derived from an EMBL/GenBank/DDBJ whole genome shotgun (WGS) entry which is preliminary data.</text>
</comment>
<organism evidence="3 4">
    <name type="scientific">Aspergillus lucknowensis</name>
    <dbReference type="NCBI Taxonomy" id="176173"/>
    <lineage>
        <taxon>Eukaryota</taxon>
        <taxon>Fungi</taxon>
        <taxon>Dikarya</taxon>
        <taxon>Ascomycota</taxon>
        <taxon>Pezizomycotina</taxon>
        <taxon>Eurotiomycetes</taxon>
        <taxon>Eurotiomycetidae</taxon>
        <taxon>Eurotiales</taxon>
        <taxon>Aspergillaceae</taxon>
        <taxon>Aspergillus</taxon>
        <taxon>Aspergillus subgen. Nidulantes</taxon>
    </lineage>
</organism>
<feature type="region of interest" description="Disordered" evidence="1">
    <location>
        <begin position="91"/>
        <end position="113"/>
    </location>
</feature>
<accession>A0ABR4M556</accession>
<gene>
    <name evidence="3" type="ORF">BJX67DRAFT_369791</name>
</gene>